<name>A0ABV0B9V5_9SPHN</name>
<comment type="caution">
    <text evidence="1">The sequence shown here is derived from an EMBL/GenBank/DDBJ whole genome shotgun (WGS) entry which is preliminary data.</text>
</comment>
<gene>
    <name evidence="1" type="ORF">TPR58_10810</name>
</gene>
<dbReference type="RefSeq" id="WP_346246657.1">
    <property type="nucleotide sequence ID" value="NZ_JBDIZK010000005.1"/>
</dbReference>
<evidence type="ECO:0000313" key="2">
    <source>
        <dbReference type="Proteomes" id="UP001427805"/>
    </source>
</evidence>
<evidence type="ECO:0000313" key="1">
    <source>
        <dbReference type="EMBL" id="MEN3747661.1"/>
    </source>
</evidence>
<dbReference type="Proteomes" id="UP001427805">
    <property type="component" value="Unassembled WGS sequence"/>
</dbReference>
<reference evidence="1 2" key="1">
    <citation type="submission" date="2024-05" db="EMBL/GenBank/DDBJ databases">
        <title>Sphingomonas sp. HF-S3 16S ribosomal RNA gene Genome sequencing and assembly.</title>
        <authorList>
            <person name="Lee H."/>
        </authorList>
    </citation>
    <scope>NUCLEOTIDE SEQUENCE [LARGE SCALE GENOMIC DNA]</scope>
    <source>
        <strain evidence="1 2">HF-S3</strain>
    </source>
</reference>
<accession>A0ABV0B9V5</accession>
<keyword evidence="2" id="KW-1185">Reference proteome</keyword>
<dbReference type="EMBL" id="JBDIZK010000005">
    <property type="protein sequence ID" value="MEN3747661.1"/>
    <property type="molecule type" value="Genomic_DNA"/>
</dbReference>
<protein>
    <submittedName>
        <fullName evidence="1">Uncharacterized protein</fullName>
    </submittedName>
</protein>
<proteinExistence type="predicted"/>
<sequence>MKLTINSIYCKKTCSATQPDNVFLIIQADGGPPIHYPAVGWINMKAQEYMTLPEGGYSFDFDYGFVVTAWDADSVFLKGLDSPDFLFNFDGCTTSPGYYSQTLYNNNGAEYCYDRTISS</sequence>
<organism evidence="1 2">
    <name type="scientific">Sphingomonas rustica</name>
    <dbReference type="NCBI Taxonomy" id="3103142"/>
    <lineage>
        <taxon>Bacteria</taxon>
        <taxon>Pseudomonadati</taxon>
        <taxon>Pseudomonadota</taxon>
        <taxon>Alphaproteobacteria</taxon>
        <taxon>Sphingomonadales</taxon>
        <taxon>Sphingomonadaceae</taxon>
        <taxon>Sphingomonas</taxon>
    </lineage>
</organism>